<dbReference type="SUPFAM" id="SSF74653">
    <property type="entry name" value="TolA/TonB C-terminal domain"/>
    <property type="match status" value="1"/>
</dbReference>
<reference evidence="3 4" key="1">
    <citation type="submission" date="2015-04" db="EMBL/GenBank/DDBJ databases">
        <title>Draft Genome Sequence of the Novel Agar-Digesting Marine Bacterium Q1.</title>
        <authorList>
            <person name="Li Y."/>
            <person name="Li D."/>
            <person name="Chen G."/>
            <person name="Du Z."/>
        </authorList>
    </citation>
    <scope>NUCLEOTIDE SEQUENCE [LARGE SCALE GENOMIC DNA]</scope>
    <source>
        <strain evidence="3 4">Q1</strain>
    </source>
</reference>
<dbReference type="InterPro" id="IPR050767">
    <property type="entry name" value="Sel1_AlgK"/>
</dbReference>
<dbReference type="InterPro" id="IPR037682">
    <property type="entry name" value="TonB_C"/>
</dbReference>
<organism evidence="3 4">
    <name type="scientific">Catenovulum maritimum</name>
    <dbReference type="NCBI Taxonomy" id="1513271"/>
    <lineage>
        <taxon>Bacteria</taxon>
        <taxon>Pseudomonadati</taxon>
        <taxon>Pseudomonadota</taxon>
        <taxon>Gammaproteobacteria</taxon>
        <taxon>Alteromonadales</taxon>
        <taxon>Alteromonadaceae</taxon>
        <taxon>Catenovulum</taxon>
    </lineage>
</organism>
<dbReference type="Gene3D" id="1.25.40.10">
    <property type="entry name" value="Tetratricopeptide repeat domain"/>
    <property type="match status" value="2"/>
</dbReference>
<evidence type="ECO:0000313" key="4">
    <source>
        <dbReference type="Proteomes" id="UP000037600"/>
    </source>
</evidence>
<evidence type="ECO:0000256" key="1">
    <source>
        <dbReference type="SAM" id="SignalP"/>
    </source>
</evidence>
<gene>
    <name evidence="3" type="ORF">XM47_02295</name>
</gene>
<accession>A0A0J8H1P4</accession>
<dbReference type="PANTHER" id="PTHR11102:SF160">
    <property type="entry name" value="ERAD-ASSOCIATED E3 UBIQUITIN-PROTEIN LIGASE COMPONENT HRD3"/>
    <property type="match status" value="1"/>
</dbReference>
<dbReference type="Pfam" id="PF08238">
    <property type="entry name" value="Sel1"/>
    <property type="match status" value="4"/>
</dbReference>
<keyword evidence="4" id="KW-1185">Reference proteome</keyword>
<dbReference type="SUPFAM" id="SSF81901">
    <property type="entry name" value="HCP-like"/>
    <property type="match status" value="2"/>
</dbReference>
<keyword evidence="1" id="KW-0732">Signal</keyword>
<feature type="chain" id="PRO_5005298757" description="TonB C-terminal domain-containing protein" evidence="1">
    <location>
        <begin position="25"/>
        <end position="484"/>
    </location>
</feature>
<sequence length="484" mass="54896">MKGIKLSAAALVSLLYIFSNTALANMSIAHKALAEKNYAEAAKHLKSSAEIGRAEAQFTLGLLHYQGNTGKVDKISAVGWLFLASEYDHPNALAYTQQVYSELSPEMQKKAQAYMTELANKYGKSAVKNNIYPRFTSQPIKAQRFNRRAKLLVRGPLEYKRGSARARNEMAINSAIRNAQFGGLSTLSTSLVNDDSGMVIVKYDVSKEGNPVYPEVLFSWPKGRFDKPTLDAVIKSKLRPAQINKQDAFQLGLVSTVRFGFIDRADFKNDYPNQYKTFKRLQRESDQDINSKYLYAGFLNAYQQLLPKKDAISYLSVITELAESGHVLAQLDLGQYLIFQQNEYKEGVDWIQKAANFGYDKAEFRLGELLMDPPTPLLQKDIKKAEFWLTRIADNLPEAQLKLTSLWLENGATEAQFNKAKVWLENIIEDTDALPNVYYLLAQTELKLNQEKCFKQNLEQAITIGDDLNWNTKTWQHELNTYES</sequence>
<dbReference type="PROSITE" id="PS52015">
    <property type="entry name" value="TONB_CTD"/>
    <property type="match status" value="1"/>
</dbReference>
<dbReference type="InterPro" id="IPR006597">
    <property type="entry name" value="Sel1-like"/>
</dbReference>
<proteinExistence type="predicted"/>
<comment type="caution">
    <text evidence="3">The sequence shown here is derived from an EMBL/GenBank/DDBJ whole genome shotgun (WGS) entry which is preliminary data.</text>
</comment>
<feature type="domain" description="TonB C-terminal" evidence="2">
    <location>
        <begin position="171"/>
        <end position="268"/>
    </location>
</feature>
<dbReference type="InterPro" id="IPR011990">
    <property type="entry name" value="TPR-like_helical_dom_sf"/>
</dbReference>
<dbReference type="AlphaFoldDB" id="A0A0J8H1P4"/>
<dbReference type="SMART" id="SM00671">
    <property type="entry name" value="SEL1"/>
    <property type="match status" value="4"/>
</dbReference>
<dbReference type="GO" id="GO:0055085">
    <property type="term" value="P:transmembrane transport"/>
    <property type="evidence" value="ECO:0007669"/>
    <property type="project" value="InterPro"/>
</dbReference>
<evidence type="ECO:0000313" key="3">
    <source>
        <dbReference type="EMBL" id="KMT66948.1"/>
    </source>
</evidence>
<evidence type="ECO:0000259" key="2">
    <source>
        <dbReference type="PROSITE" id="PS52015"/>
    </source>
</evidence>
<dbReference type="RefSeq" id="WP_048688959.1">
    <property type="nucleotide sequence ID" value="NZ_KQ130482.1"/>
</dbReference>
<name>A0A0J8H1P4_9ALTE</name>
<protein>
    <recommendedName>
        <fullName evidence="2">TonB C-terminal domain-containing protein</fullName>
    </recommendedName>
</protein>
<dbReference type="EMBL" id="LAZL01000002">
    <property type="protein sequence ID" value="KMT66948.1"/>
    <property type="molecule type" value="Genomic_DNA"/>
</dbReference>
<dbReference type="STRING" id="1513271.XM47_02295"/>
<dbReference type="PANTHER" id="PTHR11102">
    <property type="entry name" value="SEL-1-LIKE PROTEIN"/>
    <property type="match status" value="1"/>
</dbReference>
<dbReference type="Proteomes" id="UP000037600">
    <property type="component" value="Unassembled WGS sequence"/>
</dbReference>
<feature type="signal peptide" evidence="1">
    <location>
        <begin position="1"/>
        <end position="24"/>
    </location>
</feature>